<dbReference type="CDD" id="cd06453">
    <property type="entry name" value="SufS_like"/>
    <property type="match status" value="1"/>
</dbReference>
<name>A0A266Q4I4_9GAMM</name>
<dbReference type="GO" id="GO:0008483">
    <property type="term" value="F:transaminase activity"/>
    <property type="evidence" value="ECO:0007669"/>
    <property type="project" value="UniProtKB-KW"/>
</dbReference>
<dbReference type="InterPro" id="IPR010970">
    <property type="entry name" value="Cys_dSase_SufS"/>
</dbReference>
<gene>
    <name evidence="10" type="ORF">CBP51_16570</name>
</gene>
<dbReference type="NCBIfam" id="TIGR01979">
    <property type="entry name" value="sufS"/>
    <property type="match status" value="1"/>
</dbReference>
<dbReference type="EMBL" id="NHNI01000002">
    <property type="protein sequence ID" value="OZY84778.1"/>
    <property type="molecule type" value="Genomic_DNA"/>
</dbReference>
<dbReference type="InterPro" id="IPR015424">
    <property type="entry name" value="PyrdxlP-dep_Trfase"/>
</dbReference>
<evidence type="ECO:0000256" key="8">
    <source>
        <dbReference type="RuleBase" id="RU004506"/>
    </source>
</evidence>
<evidence type="ECO:0000256" key="1">
    <source>
        <dbReference type="ARBA" id="ARBA00001933"/>
    </source>
</evidence>
<dbReference type="InterPro" id="IPR020578">
    <property type="entry name" value="Aminotrans_V_PyrdxlP_BS"/>
</dbReference>
<dbReference type="STRING" id="1209072.GCA_000766945_01051"/>
<accession>A0A266Q4I4</accession>
<keyword evidence="11" id="KW-1185">Reference proteome</keyword>
<feature type="domain" description="Aminotransferase class V" evidence="9">
    <location>
        <begin position="28"/>
        <end position="397"/>
    </location>
</feature>
<dbReference type="Pfam" id="PF00266">
    <property type="entry name" value="Aminotran_5"/>
    <property type="match status" value="1"/>
</dbReference>
<dbReference type="PROSITE" id="PS00595">
    <property type="entry name" value="AA_TRANSFER_CLASS_5"/>
    <property type="match status" value="1"/>
</dbReference>
<comment type="similarity">
    <text evidence="3 8">Belongs to the class-V pyridoxal-phosphate-dependent aminotransferase family. Csd subfamily.</text>
</comment>
<dbReference type="Gene3D" id="3.90.1150.10">
    <property type="entry name" value="Aspartate Aminotransferase, domain 1"/>
    <property type="match status" value="1"/>
</dbReference>
<dbReference type="InterPro" id="IPR015422">
    <property type="entry name" value="PyrdxlP-dep_Trfase_small"/>
</dbReference>
<dbReference type="Gene3D" id="3.40.640.10">
    <property type="entry name" value="Type I PLP-dependent aspartate aminotransferase-like (Major domain)"/>
    <property type="match status" value="1"/>
</dbReference>
<keyword evidence="4 8" id="KW-0808">Transferase</keyword>
<comment type="cofactor">
    <cofactor evidence="1 7">
        <name>pyridoxal 5'-phosphate</name>
        <dbReference type="ChEBI" id="CHEBI:597326"/>
    </cofactor>
</comment>
<comment type="catalytic activity">
    <reaction evidence="6 8">
        <text>(sulfur carrier)-H + L-cysteine = (sulfur carrier)-SH + L-alanine</text>
        <dbReference type="Rhea" id="RHEA:43892"/>
        <dbReference type="Rhea" id="RHEA-COMP:14737"/>
        <dbReference type="Rhea" id="RHEA-COMP:14739"/>
        <dbReference type="ChEBI" id="CHEBI:29917"/>
        <dbReference type="ChEBI" id="CHEBI:35235"/>
        <dbReference type="ChEBI" id="CHEBI:57972"/>
        <dbReference type="ChEBI" id="CHEBI:64428"/>
        <dbReference type="EC" id="2.8.1.7"/>
    </reaction>
</comment>
<evidence type="ECO:0000256" key="4">
    <source>
        <dbReference type="ARBA" id="ARBA00022679"/>
    </source>
</evidence>
<dbReference type="PIRSF" id="PIRSF005572">
    <property type="entry name" value="NifS"/>
    <property type="match status" value="1"/>
</dbReference>
<proteinExistence type="inferred from homology"/>
<comment type="function">
    <text evidence="2 8">Catalyzes the removal of elemental sulfur and selenium atoms from L-cysteine, L-cystine, L-selenocysteine, and L-selenocystine to produce L-alanine.</text>
</comment>
<evidence type="ECO:0000256" key="6">
    <source>
        <dbReference type="ARBA" id="ARBA00050776"/>
    </source>
</evidence>
<evidence type="ECO:0000256" key="7">
    <source>
        <dbReference type="RuleBase" id="RU004504"/>
    </source>
</evidence>
<evidence type="ECO:0000313" key="11">
    <source>
        <dbReference type="Proteomes" id="UP000216101"/>
    </source>
</evidence>
<dbReference type="Proteomes" id="UP000216101">
    <property type="component" value="Unassembled WGS sequence"/>
</dbReference>
<dbReference type="InterPro" id="IPR015421">
    <property type="entry name" value="PyrdxlP-dep_Trfase_major"/>
</dbReference>
<dbReference type="GO" id="GO:0030170">
    <property type="term" value="F:pyridoxal phosphate binding"/>
    <property type="evidence" value="ECO:0007669"/>
    <property type="project" value="UniProtKB-UniRule"/>
</dbReference>
<dbReference type="GO" id="GO:0031071">
    <property type="term" value="F:cysteine desulfurase activity"/>
    <property type="evidence" value="ECO:0007669"/>
    <property type="project" value="UniProtKB-UniRule"/>
</dbReference>
<dbReference type="PANTHER" id="PTHR43586:SF8">
    <property type="entry name" value="CYSTEINE DESULFURASE 1, CHLOROPLASTIC"/>
    <property type="match status" value="1"/>
</dbReference>
<comment type="caution">
    <text evidence="10">The sequence shown here is derived from an EMBL/GenBank/DDBJ whole genome shotgun (WGS) entry which is preliminary data.</text>
</comment>
<dbReference type="PANTHER" id="PTHR43586">
    <property type="entry name" value="CYSTEINE DESULFURASE"/>
    <property type="match status" value="1"/>
</dbReference>
<evidence type="ECO:0000256" key="3">
    <source>
        <dbReference type="ARBA" id="ARBA00010447"/>
    </source>
</evidence>
<dbReference type="GO" id="GO:0006534">
    <property type="term" value="P:cysteine metabolic process"/>
    <property type="evidence" value="ECO:0007669"/>
    <property type="project" value="UniProtKB-UniRule"/>
</dbReference>
<reference evidence="11" key="1">
    <citation type="submission" date="2017-05" db="EMBL/GenBank/DDBJ databases">
        <authorList>
            <person name="Barney B.M."/>
        </authorList>
    </citation>
    <scope>NUCLEOTIDE SEQUENCE [LARGE SCALE GENOMIC DNA]</scope>
    <source>
        <strain evidence="11">PSBB022</strain>
    </source>
</reference>
<dbReference type="InterPro" id="IPR016454">
    <property type="entry name" value="Cysteine_dSase"/>
</dbReference>
<evidence type="ECO:0000256" key="2">
    <source>
        <dbReference type="ARBA" id="ARBA00002824"/>
    </source>
</evidence>
<dbReference type="AlphaFoldDB" id="A0A266Q4I4"/>
<dbReference type="EC" id="2.8.1.7" evidence="8"/>
<dbReference type="InterPro" id="IPR000192">
    <property type="entry name" value="Aminotrans_V_dom"/>
</dbReference>
<keyword evidence="5 8" id="KW-0663">Pyridoxal phosphate</keyword>
<evidence type="ECO:0000313" key="10">
    <source>
        <dbReference type="EMBL" id="OZY84778.1"/>
    </source>
</evidence>
<protein>
    <recommendedName>
        <fullName evidence="8">Cysteine desulfurase</fullName>
        <ecNumber evidence="8">2.8.1.7</ecNumber>
    </recommendedName>
</protein>
<keyword evidence="10" id="KW-0032">Aminotransferase</keyword>
<evidence type="ECO:0000259" key="9">
    <source>
        <dbReference type="Pfam" id="PF00266"/>
    </source>
</evidence>
<evidence type="ECO:0000256" key="5">
    <source>
        <dbReference type="ARBA" id="ARBA00022898"/>
    </source>
</evidence>
<organism evidence="10 11">
    <name type="scientific">Cellvibrio mixtus</name>
    <dbReference type="NCBI Taxonomy" id="39650"/>
    <lineage>
        <taxon>Bacteria</taxon>
        <taxon>Pseudomonadati</taxon>
        <taxon>Pseudomonadota</taxon>
        <taxon>Gammaproteobacteria</taxon>
        <taxon>Cellvibrionales</taxon>
        <taxon>Cellvibrionaceae</taxon>
        <taxon>Cellvibrio</taxon>
    </lineage>
</organism>
<dbReference type="RefSeq" id="WP_078042579.1">
    <property type="nucleotide sequence ID" value="NZ_NHNI01000002.1"/>
</dbReference>
<dbReference type="SUPFAM" id="SSF53383">
    <property type="entry name" value="PLP-dependent transferases"/>
    <property type="match status" value="1"/>
</dbReference>
<sequence length="409" mass="43904">MTKSGFDVERIRADFPILHQQVNGQPLVYLDNAATTQKPEQVIAAISDYYRTDNSNVHRGAHALADRATVKFEAAREKVAQFLNAPAAKQIIWTRGTTESINLVAASWGKANLKPGDRILVSAMEHHANIVPWQFAAQATGATLEPIPVDAHGNINMLAFDSMLDSHVKMVAVGHVSNAMGTINPIEKIITLAHAVGARVLIDGAQAVSHWAVDVQKLNCDFYVFSAHKLFGPTGLGVLYGKEDLLNSMPPYQGGGEMIETVSFAGTTFNQLPYKFEAGTPDIAGAIGLGAAIDYLNALDRVAAAEHEQALLAYAEEKARATSGLTLVGTAPHKTSVMSFLIDGAHPADVGVLLDKQGVAVRTGNHCAQPIMDQFAIPGTVRASFSFYNTFAEVDRLFAAIEKAKTFLV</sequence>